<keyword evidence="2" id="KW-0732">Signal</keyword>
<evidence type="ECO:0000313" key="5">
    <source>
        <dbReference type="Proteomes" id="UP001190700"/>
    </source>
</evidence>
<protein>
    <recommendedName>
        <fullName evidence="3">Peptidase S9 prolyl oligopeptidase catalytic domain-containing protein</fullName>
    </recommendedName>
</protein>
<dbReference type="AlphaFoldDB" id="A0AAE0KVY0"/>
<dbReference type="GO" id="GO:0006508">
    <property type="term" value="P:proteolysis"/>
    <property type="evidence" value="ECO:0007669"/>
    <property type="project" value="InterPro"/>
</dbReference>
<gene>
    <name evidence="4" type="ORF">CYMTET_28404</name>
</gene>
<keyword evidence="1" id="KW-0378">Hydrolase</keyword>
<dbReference type="GO" id="GO:0004252">
    <property type="term" value="F:serine-type endopeptidase activity"/>
    <property type="evidence" value="ECO:0007669"/>
    <property type="project" value="TreeGrafter"/>
</dbReference>
<dbReference type="PANTHER" id="PTHR42776:SF27">
    <property type="entry name" value="DIPEPTIDYL PEPTIDASE FAMILY MEMBER 6"/>
    <property type="match status" value="1"/>
</dbReference>
<feature type="domain" description="Peptidase S9 prolyl oligopeptidase catalytic" evidence="3">
    <location>
        <begin position="802"/>
        <end position="910"/>
    </location>
</feature>
<evidence type="ECO:0000256" key="1">
    <source>
        <dbReference type="ARBA" id="ARBA00022801"/>
    </source>
</evidence>
<dbReference type="Proteomes" id="UP001190700">
    <property type="component" value="Unassembled WGS sequence"/>
</dbReference>
<accession>A0AAE0KVY0</accession>
<dbReference type="PANTHER" id="PTHR42776">
    <property type="entry name" value="SERINE PEPTIDASE S9 FAMILY MEMBER"/>
    <property type="match status" value="1"/>
</dbReference>
<proteinExistence type="predicted"/>
<dbReference type="Pfam" id="PF00326">
    <property type="entry name" value="Peptidase_S9"/>
    <property type="match status" value="2"/>
</dbReference>
<dbReference type="EMBL" id="LGRX02015975">
    <property type="protein sequence ID" value="KAK3262758.1"/>
    <property type="molecule type" value="Genomic_DNA"/>
</dbReference>
<reference evidence="4 5" key="1">
    <citation type="journal article" date="2015" name="Genome Biol. Evol.">
        <title>Comparative Genomics of a Bacterivorous Green Alga Reveals Evolutionary Causalities and Consequences of Phago-Mixotrophic Mode of Nutrition.</title>
        <authorList>
            <person name="Burns J.A."/>
            <person name="Paasch A."/>
            <person name="Narechania A."/>
            <person name="Kim E."/>
        </authorList>
    </citation>
    <scope>NUCLEOTIDE SEQUENCE [LARGE SCALE GENOMIC DNA]</scope>
    <source>
        <strain evidence="4 5">PLY_AMNH</strain>
    </source>
</reference>
<dbReference type="SUPFAM" id="SSF53474">
    <property type="entry name" value="alpha/beta-Hydrolases"/>
    <property type="match status" value="1"/>
</dbReference>
<sequence length="929" mass="99301">MTKTLLPAGCLVFQLIFALSADANDLEAFVKFPSRASLVRTRNAQGAENIAWLETVGGVTNVWLASEEDAWRALQVTHFDVDDASDISNLQFLPDVRGRELLLLFVRKPHSDTNPYHYASPSAAPSGTFVAGAAGGALQISHEGAASVSPDGLALLIVRDATACPVTHPALCVGVTSSVWAQPIVLPTVGSPLQQGDMEATFLFGVKQGSISGLTWRPSPTPVNPATDLSVIAFANDRGDHGFVGIFQYAGSGAPSPSTQRVTWVSPSVDTDSQPVWSPDGARLAWMRLRVPPADDGFSPNDGNEGNRGPDFGIMVVDVVVAPSLDGEGDGHAMAPLKIFNSRQVFLDETYGLSSFGYGSRPLSWVGSRHLLFSTEALSGWLHAAVVHVEPSPPPPSPSARRPAVRFAVKELRTGSCEDRAWAVGPPILVGSPATQHAWVYLASNCQCLDSRGVERVLVRLPSEGPGDGSVTVVRVETLVVADAYTVSGMSDQGDGMVVGPSHFTFLQSTWNSPVAVKVKKSSSNTTDTGSWSALGAPSFVLKAASSPPVSPKYPTITVTNDTISSPVFKPSLFAQPVPIEFPSADGKFTLHGQLFMPPEAHQASAQNATFPGVVYTHGGSERQVFAAFHYSGVYAQQYAVNQWLAAHGLVVLSVNYRSGVGFGPAFRLCADCMWHGGAEYPDVRQAAILLGNRTRLLASMAAPPASWVAEEVPPVDPARIGIWGISYGGLNALQAVTRNSDLFAASVSIAGIFNWVSQSRYVTDTGLTRTDGVRSPVFSGQGLGFHSLRSGPEPHLAGPQWLAHVQRNLKVMWESSPVAHASGIRSPLLLIQGDADEEVDFQELVGVVRALRAQGKRAAEKPCDGLESSCATENDLEVMVFPDEAHGLATYEHQLESLKATLEFFQKHLISSTKRNRLQKNRASRRIE</sequence>
<name>A0AAE0KVY0_9CHLO</name>
<keyword evidence="5" id="KW-1185">Reference proteome</keyword>
<feature type="domain" description="Peptidase S9 prolyl oligopeptidase catalytic" evidence="3">
    <location>
        <begin position="708"/>
        <end position="759"/>
    </location>
</feature>
<organism evidence="4 5">
    <name type="scientific">Cymbomonas tetramitiformis</name>
    <dbReference type="NCBI Taxonomy" id="36881"/>
    <lineage>
        <taxon>Eukaryota</taxon>
        <taxon>Viridiplantae</taxon>
        <taxon>Chlorophyta</taxon>
        <taxon>Pyramimonadophyceae</taxon>
        <taxon>Pyramimonadales</taxon>
        <taxon>Pyramimonadaceae</taxon>
        <taxon>Cymbomonas</taxon>
    </lineage>
</organism>
<dbReference type="Gene3D" id="3.40.50.1820">
    <property type="entry name" value="alpha/beta hydrolase"/>
    <property type="match status" value="1"/>
</dbReference>
<feature type="chain" id="PRO_5042136474" description="Peptidase S9 prolyl oligopeptidase catalytic domain-containing protein" evidence="2">
    <location>
        <begin position="24"/>
        <end position="929"/>
    </location>
</feature>
<evidence type="ECO:0000259" key="3">
    <source>
        <dbReference type="Pfam" id="PF00326"/>
    </source>
</evidence>
<comment type="caution">
    <text evidence="4">The sequence shown here is derived from an EMBL/GenBank/DDBJ whole genome shotgun (WGS) entry which is preliminary data.</text>
</comment>
<feature type="signal peptide" evidence="2">
    <location>
        <begin position="1"/>
        <end position="23"/>
    </location>
</feature>
<dbReference type="InterPro" id="IPR001375">
    <property type="entry name" value="Peptidase_S9_cat"/>
</dbReference>
<evidence type="ECO:0000313" key="4">
    <source>
        <dbReference type="EMBL" id="KAK3262758.1"/>
    </source>
</evidence>
<evidence type="ECO:0000256" key="2">
    <source>
        <dbReference type="SAM" id="SignalP"/>
    </source>
</evidence>
<dbReference type="InterPro" id="IPR029058">
    <property type="entry name" value="AB_hydrolase_fold"/>
</dbReference>